<sequence length="30" mass="3487">MGGYFQSLKREPEGVQGADDWIPHRQNEKI</sequence>
<accession>A0A8S5Q8C6</accession>
<dbReference type="EMBL" id="BK015592">
    <property type="protein sequence ID" value="DAE14748.1"/>
    <property type="molecule type" value="Genomic_DNA"/>
</dbReference>
<proteinExistence type="predicted"/>
<evidence type="ECO:0000256" key="1">
    <source>
        <dbReference type="SAM" id="MobiDB-lite"/>
    </source>
</evidence>
<organism evidence="2">
    <name type="scientific">Podoviridae sp. ctJaJ36</name>
    <dbReference type="NCBI Taxonomy" id="2825243"/>
    <lineage>
        <taxon>Viruses</taxon>
        <taxon>Duplodnaviria</taxon>
        <taxon>Heunggongvirae</taxon>
        <taxon>Uroviricota</taxon>
        <taxon>Caudoviricetes</taxon>
    </lineage>
</organism>
<reference evidence="2" key="1">
    <citation type="journal article" date="2021" name="Proc. Natl. Acad. Sci. U.S.A.">
        <title>A Catalog of Tens of Thousands of Viruses from Human Metagenomes Reveals Hidden Associations with Chronic Diseases.</title>
        <authorList>
            <person name="Tisza M.J."/>
            <person name="Buck C.B."/>
        </authorList>
    </citation>
    <scope>NUCLEOTIDE SEQUENCE</scope>
    <source>
        <strain evidence="2">CtJaJ36</strain>
    </source>
</reference>
<name>A0A8S5Q8C6_9CAUD</name>
<feature type="compositionally biased region" description="Basic and acidic residues" evidence="1">
    <location>
        <begin position="21"/>
        <end position="30"/>
    </location>
</feature>
<protein>
    <submittedName>
        <fullName evidence="2">Uncharacterized protein</fullName>
    </submittedName>
</protein>
<feature type="region of interest" description="Disordered" evidence="1">
    <location>
        <begin position="1"/>
        <end position="30"/>
    </location>
</feature>
<evidence type="ECO:0000313" key="2">
    <source>
        <dbReference type="EMBL" id="DAE14748.1"/>
    </source>
</evidence>